<accession>M5J4V4</accession>
<evidence type="ECO:0000313" key="1">
    <source>
        <dbReference type="EMBL" id="EKW99518.1"/>
    </source>
</evidence>
<proteinExistence type="predicted"/>
<sequence length="137" mass="15495">MGVVSVLYMPAINEKASIKRAREFFRNEFPKLEQLSASRFSYPGANLSGMPSKKGYNDYSEHKQVVGVDAMGIIEDVEEILDIMGEAGNILKMKYINGLGIYALCERLGYSRSYMCELTNKALLEFAIRFNLAIYEE</sequence>
<reference evidence="1 2" key="1">
    <citation type="journal article" date="2013" name="Genome Announc.">
        <title>Genome Sequence of Lactobacillus saerimneri 30a (Formerly Lactobacillus sp. Strain 30a), a Reference Lactic Acid Bacterium Strain Producing Biogenic Amines.</title>
        <authorList>
            <person name="Romano A."/>
            <person name="Trip H."/>
            <person name="Campbell-Sills H."/>
            <person name="Bouchez O."/>
            <person name="Sherman D."/>
            <person name="Lolkema J.S."/>
            <person name="Lucas P.M."/>
        </authorList>
    </citation>
    <scope>NUCLEOTIDE SEQUENCE [LARGE SCALE GENOMIC DNA]</scope>
    <source>
        <strain evidence="1 2">30a</strain>
    </source>
</reference>
<dbReference type="PATRIC" id="fig|1227363.6.peg.305"/>
<protein>
    <submittedName>
        <fullName evidence="1">Uncharacterized protein</fullName>
    </submittedName>
</protein>
<gene>
    <name evidence="1" type="ORF">D271_01567</name>
</gene>
<dbReference type="Proteomes" id="UP000011912">
    <property type="component" value="Unassembled WGS sequence"/>
</dbReference>
<organism evidence="1 2">
    <name type="scientific">Ligilactobacillus saerimneri 30a</name>
    <dbReference type="NCBI Taxonomy" id="1227363"/>
    <lineage>
        <taxon>Bacteria</taxon>
        <taxon>Bacillati</taxon>
        <taxon>Bacillota</taxon>
        <taxon>Bacilli</taxon>
        <taxon>Lactobacillales</taxon>
        <taxon>Lactobacillaceae</taxon>
        <taxon>Ligilactobacillus</taxon>
    </lineage>
</organism>
<keyword evidence="2" id="KW-1185">Reference proteome</keyword>
<evidence type="ECO:0000313" key="2">
    <source>
        <dbReference type="Proteomes" id="UP000011912"/>
    </source>
</evidence>
<dbReference type="AlphaFoldDB" id="M5J4V4"/>
<comment type="caution">
    <text evidence="1">The sequence shown here is derived from an EMBL/GenBank/DDBJ whole genome shotgun (WGS) entry which is preliminary data.</text>
</comment>
<name>M5J4V4_9LACO</name>
<dbReference type="EMBL" id="ANAG01000005">
    <property type="protein sequence ID" value="EKW99518.1"/>
    <property type="molecule type" value="Genomic_DNA"/>
</dbReference>